<dbReference type="PANTHER" id="PTHR10983:SF16">
    <property type="entry name" value="LYSOCARDIOLIPIN ACYLTRANSFERASE 1"/>
    <property type="match status" value="1"/>
</dbReference>
<dbReference type="GO" id="GO:0016746">
    <property type="term" value="F:acyltransferase activity"/>
    <property type="evidence" value="ECO:0007669"/>
    <property type="project" value="UniProtKB-KW"/>
</dbReference>
<sequence>MLNFLPAKVIGFLSITLYIINTIFWLLPILVFSLFKALIPLNTSKKVFSYLLDLMASNWVAINSVIQKIFTKTTIVVTGLEDLKIDDWYLVLANHQSWVDIVVLQRALHGNIPFLKFFLKKELIYIPLLGLAWWALDFPFMKRYSQAFLKKNPHLRGKDLETTRNACAKFKHKPVSVMNFIEGTRFTQKKHDMQGSPFKNLLKPKSGGISFVLDAMGEHLAKIVDVTIYYPEGIPNFSDFIYGQVGTVYIDIQTYDIDSELGHIDFSDRNDRIAFQKWLTQFWSDKDKKLEALKHKHSEPNNNALVD</sequence>
<dbReference type="SUPFAM" id="SSF69593">
    <property type="entry name" value="Glycerol-3-phosphate (1)-acyltransferase"/>
    <property type="match status" value="1"/>
</dbReference>
<reference evidence="3 4" key="1">
    <citation type="submission" date="2019-05" db="EMBL/GenBank/DDBJ databases">
        <title>Colwellia ponticola sp. nov., isolated from seawater.</title>
        <authorList>
            <person name="Yoon J.-H."/>
        </authorList>
    </citation>
    <scope>NUCLEOTIDE SEQUENCE [LARGE SCALE GENOMIC DNA]</scope>
    <source>
        <strain evidence="3 4">OISW-25</strain>
    </source>
</reference>
<keyword evidence="1" id="KW-1133">Transmembrane helix</keyword>
<dbReference type="SMART" id="SM00563">
    <property type="entry name" value="PlsC"/>
    <property type="match status" value="1"/>
</dbReference>
<dbReference type="Pfam" id="PF01553">
    <property type="entry name" value="Acyltransferase"/>
    <property type="match status" value="1"/>
</dbReference>
<evidence type="ECO:0000256" key="1">
    <source>
        <dbReference type="SAM" id="Phobius"/>
    </source>
</evidence>
<gene>
    <name evidence="3" type="ORF">FCS21_08635</name>
</gene>
<keyword evidence="1" id="KW-0472">Membrane</keyword>
<feature type="transmembrane region" description="Helical" evidence="1">
    <location>
        <begin position="12"/>
        <end position="35"/>
    </location>
</feature>
<dbReference type="PANTHER" id="PTHR10983">
    <property type="entry name" value="1-ACYLGLYCEROL-3-PHOSPHATE ACYLTRANSFERASE-RELATED"/>
    <property type="match status" value="1"/>
</dbReference>
<evidence type="ECO:0000313" key="4">
    <source>
        <dbReference type="Proteomes" id="UP000307702"/>
    </source>
</evidence>
<comment type="caution">
    <text evidence="3">The sequence shown here is derived from an EMBL/GenBank/DDBJ whole genome shotgun (WGS) entry which is preliminary data.</text>
</comment>
<dbReference type="NCBIfam" id="NF010621">
    <property type="entry name" value="PRK14014.1"/>
    <property type="match status" value="1"/>
</dbReference>
<feature type="domain" description="Phospholipid/glycerol acyltransferase" evidence="2">
    <location>
        <begin position="89"/>
        <end position="231"/>
    </location>
</feature>
<organism evidence="3 4">
    <name type="scientific">Colwellia ponticola</name>
    <dbReference type="NCBI Taxonomy" id="2304625"/>
    <lineage>
        <taxon>Bacteria</taxon>
        <taxon>Pseudomonadati</taxon>
        <taxon>Pseudomonadota</taxon>
        <taxon>Gammaproteobacteria</taxon>
        <taxon>Alteromonadales</taxon>
        <taxon>Colwelliaceae</taxon>
        <taxon>Colwellia</taxon>
    </lineage>
</organism>
<evidence type="ECO:0000259" key="2">
    <source>
        <dbReference type="SMART" id="SM00563"/>
    </source>
</evidence>
<dbReference type="InterPro" id="IPR002123">
    <property type="entry name" value="Plipid/glycerol_acylTrfase"/>
</dbReference>
<dbReference type="AlphaFoldDB" id="A0A8H2JLQ1"/>
<accession>A0A8H2JLQ1</accession>
<keyword evidence="3" id="KW-0012">Acyltransferase</keyword>
<dbReference type="CDD" id="cd07990">
    <property type="entry name" value="LPLAT_LCLAT1-like"/>
    <property type="match status" value="1"/>
</dbReference>
<evidence type="ECO:0000313" key="3">
    <source>
        <dbReference type="EMBL" id="TMM45444.1"/>
    </source>
</evidence>
<keyword evidence="1" id="KW-0812">Transmembrane</keyword>
<dbReference type="RefSeq" id="WP_138622434.1">
    <property type="nucleotide sequence ID" value="NZ_SZVP01000006.1"/>
</dbReference>
<dbReference type="OrthoDB" id="319710at2"/>
<keyword evidence="4" id="KW-1185">Reference proteome</keyword>
<dbReference type="Proteomes" id="UP000307702">
    <property type="component" value="Unassembled WGS sequence"/>
</dbReference>
<name>A0A8H2JLQ1_9GAMM</name>
<dbReference type="EMBL" id="SZVP01000006">
    <property type="protein sequence ID" value="TMM45444.1"/>
    <property type="molecule type" value="Genomic_DNA"/>
</dbReference>
<proteinExistence type="predicted"/>
<protein>
    <submittedName>
        <fullName evidence="3">Acyltransferase</fullName>
    </submittedName>
</protein>
<keyword evidence="3" id="KW-0808">Transferase</keyword>